<keyword evidence="1" id="KW-0472">Membrane</keyword>
<keyword evidence="1" id="KW-0812">Transmembrane</keyword>
<name>A0A8J2PWF5_9BILA</name>
<sequence>MVLSIREATTEVAIIVNDEGLQQSAIKYIMKSYACAIVGTLLALVSIPVFIIVVNDKALRLFDLSYKDIMKMSTEHSTGEQFLQKNLRE</sequence>
<keyword evidence="3" id="KW-1185">Reference proteome</keyword>
<evidence type="ECO:0000313" key="3">
    <source>
        <dbReference type="Proteomes" id="UP000746747"/>
    </source>
</evidence>
<proteinExistence type="predicted"/>
<dbReference type="AlphaFoldDB" id="A0A8J2PWF5"/>
<comment type="caution">
    <text evidence="2">The sequence shown here is derived from an EMBL/GenBank/DDBJ whole genome shotgun (WGS) entry which is preliminary data.</text>
</comment>
<protein>
    <submittedName>
        <fullName evidence="2">Uncharacterized protein</fullName>
    </submittedName>
</protein>
<organism evidence="2 3">
    <name type="scientific">Cercopithifilaria johnstoni</name>
    <dbReference type="NCBI Taxonomy" id="2874296"/>
    <lineage>
        <taxon>Eukaryota</taxon>
        <taxon>Metazoa</taxon>
        <taxon>Ecdysozoa</taxon>
        <taxon>Nematoda</taxon>
        <taxon>Chromadorea</taxon>
        <taxon>Rhabditida</taxon>
        <taxon>Spirurina</taxon>
        <taxon>Spiruromorpha</taxon>
        <taxon>Filarioidea</taxon>
        <taxon>Onchocercidae</taxon>
        <taxon>Cercopithifilaria</taxon>
    </lineage>
</organism>
<reference evidence="2" key="1">
    <citation type="submission" date="2021-09" db="EMBL/GenBank/DDBJ databases">
        <authorList>
            <consortium name="Pathogen Informatics"/>
        </authorList>
    </citation>
    <scope>NUCLEOTIDE SEQUENCE</scope>
</reference>
<feature type="transmembrane region" description="Helical" evidence="1">
    <location>
        <begin position="33"/>
        <end position="54"/>
    </location>
</feature>
<dbReference type="Proteomes" id="UP000746747">
    <property type="component" value="Unassembled WGS sequence"/>
</dbReference>
<keyword evidence="1" id="KW-1133">Transmembrane helix</keyword>
<gene>
    <name evidence="2" type="ORF">CJOHNSTONI_LOCUS1219</name>
</gene>
<accession>A0A8J2PWF5</accession>
<evidence type="ECO:0000313" key="2">
    <source>
        <dbReference type="EMBL" id="CAG9530765.1"/>
    </source>
</evidence>
<evidence type="ECO:0000256" key="1">
    <source>
        <dbReference type="SAM" id="Phobius"/>
    </source>
</evidence>
<dbReference type="EMBL" id="CAKAEH010000357">
    <property type="protein sequence ID" value="CAG9530765.1"/>
    <property type="molecule type" value="Genomic_DNA"/>
</dbReference>